<dbReference type="SUPFAM" id="SSF53383">
    <property type="entry name" value="PLP-dependent transferases"/>
    <property type="match status" value="1"/>
</dbReference>
<evidence type="ECO:0000313" key="2">
    <source>
        <dbReference type="EMBL" id="GAH52910.1"/>
    </source>
</evidence>
<dbReference type="InterPro" id="IPR015422">
    <property type="entry name" value="PyrdxlP-dep_Trfase_small"/>
</dbReference>
<comment type="caution">
    <text evidence="2">The sequence shown here is derived from an EMBL/GenBank/DDBJ whole genome shotgun (WGS) entry which is preliminary data.</text>
</comment>
<dbReference type="Gene3D" id="3.90.1150.10">
    <property type="entry name" value="Aspartate Aminotransferase, domain 1"/>
    <property type="match status" value="1"/>
</dbReference>
<reference evidence="2" key="1">
    <citation type="journal article" date="2014" name="Front. Microbiol.">
        <title>High frequency of phylogenetically diverse reductive dehalogenase-homologous genes in deep subseafloor sedimentary metagenomes.</title>
        <authorList>
            <person name="Kawai M."/>
            <person name="Futagami T."/>
            <person name="Toyoda A."/>
            <person name="Takaki Y."/>
            <person name="Nishi S."/>
            <person name="Hori S."/>
            <person name="Arai W."/>
            <person name="Tsubouchi T."/>
            <person name="Morono Y."/>
            <person name="Uchiyama I."/>
            <person name="Ito T."/>
            <person name="Fujiyama A."/>
            <person name="Inagaki F."/>
            <person name="Takami H."/>
        </authorList>
    </citation>
    <scope>NUCLEOTIDE SEQUENCE</scope>
    <source>
        <strain evidence="2">Expedition CK06-06</strain>
    </source>
</reference>
<sequence>MIPLATVIMSGLMGGIEIVADKATKKVFAPELRVMERIRNQALENGLYIRASSINLALSDRVQWSPPLTTSIEEVDRALDILRPIIADL</sequence>
<protein>
    <submittedName>
        <fullName evidence="2">Uncharacterized protein</fullName>
    </submittedName>
</protein>
<name>X1H765_9ZZZZ</name>
<dbReference type="AlphaFoldDB" id="X1H765"/>
<gene>
    <name evidence="2" type="ORF">S03H2_32036</name>
</gene>
<accession>X1H765</accession>
<dbReference type="PANTHER" id="PTHR43094">
    <property type="entry name" value="AMINOTRANSFERASE"/>
    <property type="match status" value="1"/>
</dbReference>
<dbReference type="PANTHER" id="PTHR43094:SF1">
    <property type="entry name" value="AMINOTRANSFERASE CLASS-III"/>
    <property type="match status" value="1"/>
</dbReference>
<evidence type="ECO:0000256" key="1">
    <source>
        <dbReference type="ARBA" id="ARBA00008954"/>
    </source>
</evidence>
<proteinExistence type="inferred from homology"/>
<dbReference type="InterPro" id="IPR015424">
    <property type="entry name" value="PyrdxlP-dep_Trfase"/>
</dbReference>
<dbReference type="EMBL" id="BARU01019455">
    <property type="protein sequence ID" value="GAH52910.1"/>
    <property type="molecule type" value="Genomic_DNA"/>
</dbReference>
<organism evidence="2">
    <name type="scientific">marine sediment metagenome</name>
    <dbReference type="NCBI Taxonomy" id="412755"/>
    <lineage>
        <taxon>unclassified sequences</taxon>
        <taxon>metagenomes</taxon>
        <taxon>ecological metagenomes</taxon>
    </lineage>
</organism>
<comment type="similarity">
    <text evidence="1">Belongs to the class-III pyridoxal-phosphate-dependent aminotransferase family.</text>
</comment>